<protein>
    <submittedName>
        <fullName evidence="1">Uncharacterized protein</fullName>
    </submittedName>
</protein>
<organism evidence="1 2">
    <name type="scientific">Paraburkholderia azotifigens</name>
    <dbReference type="NCBI Taxonomy" id="2057004"/>
    <lineage>
        <taxon>Bacteria</taxon>
        <taxon>Pseudomonadati</taxon>
        <taxon>Pseudomonadota</taxon>
        <taxon>Betaproteobacteria</taxon>
        <taxon>Burkholderiales</taxon>
        <taxon>Burkholderiaceae</taxon>
        <taxon>Paraburkholderia</taxon>
    </lineage>
</organism>
<dbReference type="EMBL" id="JAZHGA010000010">
    <property type="protein sequence ID" value="MEM5341307.1"/>
    <property type="molecule type" value="Genomic_DNA"/>
</dbReference>
<accession>A0ABU9R2T0</accession>
<evidence type="ECO:0000313" key="1">
    <source>
        <dbReference type="EMBL" id="MEM5341307.1"/>
    </source>
</evidence>
<keyword evidence="2" id="KW-1185">Reference proteome</keyword>
<name>A0ABU9R2T0_9BURK</name>
<gene>
    <name evidence="1" type="ORF">V4C56_16965</name>
</gene>
<reference evidence="1 2" key="1">
    <citation type="submission" date="2024-01" db="EMBL/GenBank/DDBJ databases">
        <title>The diversity of rhizobia nodulating Mimosa spp. in eleven states of Brazil covering several biomes is determined by host plant, location, and edaphic factors.</title>
        <authorList>
            <person name="Rouws L."/>
            <person name="Barauna A."/>
            <person name="Beukes C."/>
            <person name="De Faria S.M."/>
            <person name="Gross E."/>
            <person name="Dos Reis Junior F.B."/>
            <person name="Simon M."/>
            <person name="Maluk M."/>
            <person name="Odee D.W."/>
            <person name="Kenicer G."/>
            <person name="Young J.P.W."/>
            <person name="Reis V.M."/>
            <person name="Zilli J."/>
            <person name="James E.K."/>
        </authorList>
    </citation>
    <scope>NUCLEOTIDE SEQUENCE [LARGE SCALE GENOMIC DNA]</scope>
    <source>
        <strain evidence="1 2">JPY530</strain>
    </source>
</reference>
<sequence length="103" mass="11660">MPVRDIYYRGLLGHRILQALQTRFEFAQASSGASDLLPTGNIDIISGDPDIPFQQTFSRFFPRFTGPHSTRRGQAFTSIAVHRGQRSAEKEEWLSLLSYAKCQ</sequence>
<evidence type="ECO:0000313" key="2">
    <source>
        <dbReference type="Proteomes" id="UP001481677"/>
    </source>
</evidence>
<dbReference type="Proteomes" id="UP001481677">
    <property type="component" value="Unassembled WGS sequence"/>
</dbReference>
<comment type="caution">
    <text evidence="1">The sequence shown here is derived from an EMBL/GenBank/DDBJ whole genome shotgun (WGS) entry which is preliminary data.</text>
</comment>
<proteinExistence type="predicted"/>
<dbReference type="RefSeq" id="WP_167528730.1">
    <property type="nucleotide sequence ID" value="NZ_JAZHFZ010000008.1"/>
</dbReference>